<dbReference type="GO" id="GO:0000160">
    <property type="term" value="P:phosphorelay signal transduction system"/>
    <property type="evidence" value="ECO:0007669"/>
    <property type="project" value="InterPro"/>
</dbReference>
<evidence type="ECO:0000313" key="11">
    <source>
        <dbReference type="Proteomes" id="UP001057580"/>
    </source>
</evidence>
<dbReference type="EMBL" id="CP104003">
    <property type="protein sequence ID" value="UWM55780.1"/>
    <property type="molecule type" value="Genomic_DNA"/>
</dbReference>
<dbReference type="SUPFAM" id="SSF52172">
    <property type="entry name" value="CheY-like"/>
    <property type="match status" value="1"/>
</dbReference>
<evidence type="ECO:0000259" key="8">
    <source>
        <dbReference type="PROSITE" id="PS50110"/>
    </source>
</evidence>
<evidence type="ECO:0000256" key="3">
    <source>
        <dbReference type="ARBA" id="ARBA00022553"/>
    </source>
</evidence>
<dbReference type="InterPro" id="IPR013655">
    <property type="entry name" value="PAS_fold_3"/>
</dbReference>
<dbReference type="PROSITE" id="PS50112">
    <property type="entry name" value="PAS"/>
    <property type="match status" value="3"/>
</dbReference>
<dbReference type="Pfam" id="PF02518">
    <property type="entry name" value="HATPase_c"/>
    <property type="match status" value="1"/>
</dbReference>
<evidence type="ECO:0000256" key="1">
    <source>
        <dbReference type="ARBA" id="ARBA00000085"/>
    </source>
</evidence>
<feature type="domain" description="PAS" evidence="9">
    <location>
        <begin position="253"/>
        <end position="323"/>
    </location>
</feature>
<protein>
    <recommendedName>
        <fullName evidence="2">histidine kinase</fullName>
        <ecNumber evidence="2">2.7.13.3</ecNumber>
    </recommendedName>
</protein>
<comment type="catalytic activity">
    <reaction evidence="1">
        <text>ATP + protein L-histidine = ADP + protein N-phospho-L-histidine.</text>
        <dbReference type="EC" id="2.7.13.3"/>
    </reaction>
</comment>
<evidence type="ECO:0000259" key="9">
    <source>
        <dbReference type="PROSITE" id="PS50112"/>
    </source>
</evidence>
<dbReference type="SMART" id="SM00086">
    <property type="entry name" value="PAC"/>
    <property type="match status" value="2"/>
</dbReference>
<reference evidence="10" key="1">
    <citation type="submission" date="2022-09" db="EMBL/GenBank/DDBJ databases">
        <title>Diverse halophilic archaea isolated from saline environments.</title>
        <authorList>
            <person name="Cui H.-L."/>
        </authorList>
    </citation>
    <scope>NUCLEOTIDE SEQUENCE</scope>
    <source>
        <strain evidence="10">ZS-35-S2</strain>
    </source>
</reference>
<keyword evidence="5" id="KW-0418">Kinase</keyword>
<feature type="modified residue" description="4-aspartylphosphate" evidence="6">
    <location>
        <position position="59"/>
    </location>
</feature>
<dbReference type="Pfam" id="PF08447">
    <property type="entry name" value="PAS_3"/>
    <property type="match status" value="2"/>
</dbReference>
<dbReference type="InterPro" id="IPR011006">
    <property type="entry name" value="CheY-like_superfamily"/>
</dbReference>
<dbReference type="SMART" id="SM00387">
    <property type="entry name" value="HATPase_c"/>
    <property type="match status" value="1"/>
</dbReference>
<feature type="domain" description="PAS" evidence="9">
    <location>
        <begin position="134"/>
        <end position="204"/>
    </location>
</feature>
<dbReference type="PANTHER" id="PTHR43304">
    <property type="entry name" value="PHYTOCHROME-LIKE PROTEIN CPH1"/>
    <property type="match status" value="1"/>
</dbReference>
<dbReference type="InterPro" id="IPR001789">
    <property type="entry name" value="Sig_transdc_resp-reg_receiver"/>
</dbReference>
<gene>
    <name evidence="10" type="ORF">N0B31_05705</name>
</gene>
<dbReference type="CDD" id="cd00156">
    <property type="entry name" value="REC"/>
    <property type="match status" value="1"/>
</dbReference>
<feature type="domain" description="PAS" evidence="9">
    <location>
        <begin position="374"/>
        <end position="448"/>
    </location>
</feature>
<evidence type="ECO:0000256" key="5">
    <source>
        <dbReference type="ARBA" id="ARBA00022777"/>
    </source>
</evidence>
<keyword evidence="11" id="KW-1185">Reference proteome</keyword>
<dbReference type="PRINTS" id="PR00344">
    <property type="entry name" value="BCTRLSENSOR"/>
</dbReference>
<dbReference type="InterPro" id="IPR035965">
    <property type="entry name" value="PAS-like_dom_sf"/>
</dbReference>
<dbReference type="GeneID" id="74941897"/>
<dbReference type="EC" id="2.7.13.3" evidence="2"/>
<dbReference type="Gene3D" id="3.40.50.2300">
    <property type="match status" value="1"/>
</dbReference>
<evidence type="ECO:0000256" key="2">
    <source>
        <dbReference type="ARBA" id="ARBA00012438"/>
    </source>
</evidence>
<dbReference type="Pfam" id="PF00072">
    <property type="entry name" value="Response_reg"/>
    <property type="match status" value="1"/>
</dbReference>
<feature type="domain" description="Histidine kinase" evidence="7">
    <location>
        <begin position="522"/>
        <end position="731"/>
    </location>
</feature>
<evidence type="ECO:0000313" key="10">
    <source>
        <dbReference type="EMBL" id="UWM55780.1"/>
    </source>
</evidence>
<dbReference type="InterPro" id="IPR013656">
    <property type="entry name" value="PAS_4"/>
</dbReference>
<dbReference type="InterPro" id="IPR000014">
    <property type="entry name" value="PAS"/>
</dbReference>
<dbReference type="PROSITE" id="PS50110">
    <property type="entry name" value="RESPONSE_REGULATORY"/>
    <property type="match status" value="1"/>
</dbReference>
<dbReference type="InterPro" id="IPR003594">
    <property type="entry name" value="HATPase_dom"/>
</dbReference>
<dbReference type="GO" id="GO:0004673">
    <property type="term" value="F:protein histidine kinase activity"/>
    <property type="evidence" value="ECO:0007669"/>
    <property type="project" value="UniProtKB-EC"/>
</dbReference>
<dbReference type="Proteomes" id="UP001057580">
    <property type="component" value="Chromosome"/>
</dbReference>
<dbReference type="InterPro" id="IPR036890">
    <property type="entry name" value="HATPase_C_sf"/>
</dbReference>
<feature type="domain" description="Response regulatory" evidence="8">
    <location>
        <begin position="10"/>
        <end position="124"/>
    </location>
</feature>
<proteinExistence type="predicted"/>
<dbReference type="SMART" id="SM00091">
    <property type="entry name" value="PAS"/>
    <property type="match status" value="3"/>
</dbReference>
<dbReference type="NCBIfam" id="TIGR00229">
    <property type="entry name" value="sensory_box"/>
    <property type="match status" value="3"/>
</dbReference>
<organism evidence="10 11">
    <name type="scientific">Salinirubellus salinus</name>
    <dbReference type="NCBI Taxonomy" id="1364945"/>
    <lineage>
        <taxon>Archaea</taxon>
        <taxon>Methanobacteriati</taxon>
        <taxon>Methanobacteriota</taxon>
        <taxon>Stenosarchaea group</taxon>
        <taxon>Halobacteria</taxon>
        <taxon>Halobacteriales</taxon>
        <taxon>Natronomonadaceae</taxon>
        <taxon>Salinirubellus</taxon>
    </lineage>
</organism>
<accession>A0A9E7R6W3</accession>
<dbReference type="InterPro" id="IPR001610">
    <property type="entry name" value="PAC"/>
</dbReference>
<sequence length="742" mass="81754">MVGSCGQSGTVLCVDDDEHTLLLLAEHLDEVGLDPVTTSDPEEAVERAREPDVECVVSDYAMPEWSGMDLLEAVRQYRPNVPFVLFTGHGSESLASEALGAGATDYVLKDGENAYVQLRERVGRVVGEARAERTRRRYTKLLAESEEVVVVLSPDGVIEDVSDSVERVLGYRADTVTDTHFESYVHPDDVESVRERLERLLTDGGVSERLEFRVRHAGDRWITVETWAKDLVDDPDVDGVVTYLRDVTERADREAWVRALVENSMDVTSVVDPDGTVQYTGGSSVSVLGYESDELVGRRVQDFVHEDDLGRLESVVKLVGSPGTVAGPETYRFRGPDGEWRWVESVVSNPETDAVDGLVANTRDVGDRVERERALRRVESIVESMHDAAWTVDEDLRITYANRRLRERMGVSIEDIVGRQVDDPDLMIASEGQMDRYESMLRAVVDGEAGSRREQFTISLPRGDREIEIQASAISGADSRDAGPAPLRVGGAVCVSRDVTDRVETERRLERQNERLELLNHIVRHDIHNDMTIISGWLSLLREDVDPEVAERFEDVVRASEHVMELLQGVGEALSVVGTDSELSVKPTPLAAALQSEIGRVRDVHPEATVDVRGEVPTVDVLANEMLASVFRNLLVNAVTHARTDEPTVVVDTAVTDETATVTVTDEGPGLSEALTEALNDPDQLVAEASGVGVGLYLVETLVTAYDGDIEVRERDEGEGTVFRVSFRRADAPEAEGETGDE</sequence>
<dbReference type="AlphaFoldDB" id="A0A9E7R6W3"/>
<evidence type="ECO:0000256" key="4">
    <source>
        <dbReference type="ARBA" id="ARBA00022679"/>
    </source>
</evidence>
<dbReference type="InterPro" id="IPR052162">
    <property type="entry name" value="Sensor_kinase/Photoreceptor"/>
</dbReference>
<dbReference type="PROSITE" id="PS50109">
    <property type="entry name" value="HIS_KIN"/>
    <property type="match status" value="1"/>
</dbReference>
<dbReference type="SMART" id="SM00448">
    <property type="entry name" value="REC"/>
    <property type="match status" value="1"/>
</dbReference>
<keyword evidence="4" id="KW-0808">Transferase</keyword>
<dbReference type="PANTHER" id="PTHR43304:SF1">
    <property type="entry name" value="PAC DOMAIN-CONTAINING PROTEIN"/>
    <property type="match status" value="1"/>
</dbReference>
<dbReference type="InterPro" id="IPR004358">
    <property type="entry name" value="Sig_transdc_His_kin-like_C"/>
</dbReference>
<dbReference type="CDD" id="cd00130">
    <property type="entry name" value="PAS"/>
    <property type="match status" value="3"/>
</dbReference>
<dbReference type="Pfam" id="PF08448">
    <property type="entry name" value="PAS_4"/>
    <property type="match status" value="1"/>
</dbReference>
<dbReference type="SUPFAM" id="SSF55874">
    <property type="entry name" value="ATPase domain of HSP90 chaperone/DNA topoisomerase II/histidine kinase"/>
    <property type="match status" value="1"/>
</dbReference>
<evidence type="ECO:0000256" key="6">
    <source>
        <dbReference type="PROSITE-ProRule" id="PRU00169"/>
    </source>
</evidence>
<dbReference type="Gene3D" id="3.30.450.20">
    <property type="entry name" value="PAS domain"/>
    <property type="match status" value="3"/>
</dbReference>
<evidence type="ECO:0000259" key="7">
    <source>
        <dbReference type="PROSITE" id="PS50109"/>
    </source>
</evidence>
<dbReference type="InterPro" id="IPR005467">
    <property type="entry name" value="His_kinase_dom"/>
</dbReference>
<dbReference type="RefSeq" id="WP_260594891.1">
    <property type="nucleotide sequence ID" value="NZ_CP104003.1"/>
</dbReference>
<dbReference type="Gene3D" id="3.30.565.10">
    <property type="entry name" value="Histidine kinase-like ATPase, C-terminal domain"/>
    <property type="match status" value="1"/>
</dbReference>
<name>A0A9E7R6W3_9EURY</name>
<dbReference type="SUPFAM" id="SSF55785">
    <property type="entry name" value="PYP-like sensor domain (PAS domain)"/>
    <property type="match status" value="3"/>
</dbReference>
<dbReference type="KEGG" id="ssai:N0B31_05705"/>
<keyword evidence="3 6" id="KW-0597">Phosphoprotein</keyword>